<evidence type="ECO:0000259" key="1">
    <source>
        <dbReference type="Pfam" id="PF07944"/>
    </source>
</evidence>
<dbReference type="InterPro" id="IPR012878">
    <property type="entry name" value="Beta-AFase-like_GH127_cat"/>
</dbReference>
<feature type="domain" description="Non-reducing end beta-L-arabinofuranosidase-like GH127 catalytic" evidence="1">
    <location>
        <begin position="118"/>
        <end position="176"/>
    </location>
</feature>
<dbReference type="AlphaFoldDB" id="A0A0A9FBN1"/>
<evidence type="ECO:0000313" key="2">
    <source>
        <dbReference type="EMBL" id="JAE05648.1"/>
    </source>
</evidence>
<reference evidence="2" key="1">
    <citation type="submission" date="2014-09" db="EMBL/GenBank/DDBJ databases">
        <authorList>
            <person name="Magalhaes I.L.F."/>
            <person name="Oliveira U."/>
            <person name="Santos F.R."/>
            <person name="Vidigal T.H.D.A."/>
            <person name="Brescovit A.D."/>
            <person name="Santos A.J."/>
        </authorList>
    </citation>
    <scope>NUCLEOTIDE SEQUENCE</scope>
    <source>
        <tissue evidence="2">Shoot tissue taken approximately 20 cm above the soil surface</tissue>
    </source>
</reference>
<reference evidence="2" key="2">
    <citation type="journal article" date="2015" name="Data Brief">
        <title>Shoot transcriptome of the giant reed, Arundo donax.</title>
        <authorList>
            <person name="Barrero R.A."/>
            <person name="Guerrero F.D."/>
            <person name="Moolhuijzen P."/>
            <person name="Goolsby J.A."/>
            <person name="Tidwell J."/>
            <person name="Bellgard S.E."/>
            <person name="Bellgard M.I."/>
        </authorList>
    </citation>
    <scope>NUCLEOTIDE SEQUENCE</scope>
    <source>
        <tissue evidence="2">Shoot tissue taken approximately 20 cm above the soil surface</tissue>
    </source>
</reference>
<sequence length="209" mass="22811">MVVAAAAAVAGKECTNIPTQLSSHTVRARLQAAPGAPQWRWRELFHDHLNPTDEAAWMDLMPPRGLRAGAVAGEEEFDWVMLYRSLKGQGGVSASAASGDGESFLEEVSLHDVRLDGDDAVYGRAQRTNLEYLLLLDVDRLAWSFRKQAGLPAPGTPYGGWEGPDVELRGHFVGLWGGMSRPCSAWMGARRKGQPCWATARPSSLRPSR</sequence>
<protein>
    <recommendedName>
        <fullName evidence="1">Non-reducing end beta-L-arabinofuranosidase-like GH127 catalytic domain-containing protein</fullName>
    </recommendedName>
</protein>
<name>A0A0A9FBN1_ARUDO</name>
<organism evidence="2">
    <name type="scientific">Arundo donax</name>
    <name type="common">Giant reed</name>
    <name type="synonym">Donax arundinaceus</name>
    <dbReference type="NCBI Taxonomy" id="35708"/>
    <lineage>
        <taxon>Eukaryota</taxon>
        <taxon>Viridiplantae</taxon>
        <taxon>Streptophyta</taxon>
        <taxon>Embryophyta</taxon>
        <taxon>Tracheophyta</taxon>
        <taxon>Spermatophyta</taxon>
        <taxon>Magnoliopsida</taxon>
        <taxon>Liliopsida</taxon>
        <taxon>Poales</taxon>
        <taxon>Poaceae</taxon>
        <taxon>PACMAD clade</taxon>
        <taxon>Arundinoideae</taxon>
        <taxon>Arundineae</taxon>
        <taxon>Arundo</taxon>
    </lineage>
</organism>
<dbReference type="PANTHER" id="PTHR31151">
    <property type="entry name" value="PROLINE-TRNA LIGASE (DUF1680)"/>
    <property type="match status" value="1"/>
</dbReference>
<dbReference type="PANTHER" id="PTHR31151:SF0">
    <property type="entry name" value="PROLINE-TRNA LIGASE (DUF1680)"/>
    <property type="match status" value="1"/>
</dbReference>
<dbReference type="EMBL" id="GBRH01192248">
    <property type="protein sequence ID" value="JAE05648.1"/>
    <property type="molecule type" value="Transcribed_RNA"/>
</dbReference>
<accession>A0A0A9FBN1</accession>
<dbReference type="Pfam" id="PF07944">
    <property type="entry name" value="Beta-AFase-like_GH127_cat"/>
    <property type="match status" value="1"/>
</dbReference>
<proteinExistence type="predicted"/>